<evidence type="ECO:0000313" key="2">
    <source>
        <dbReference type="EMBL" id="TKW58518.1"/>
    </source>
</evidence>
<organism evidence="2 3">
    <name type="scientific">Colletotrichum tanaceti</name>
    <dbReference type="NCBI Taxonomy" id="1306861"/>
    <lineage>
        <taxon>Eukaryota</taxon>
        <taxon>Fungi</taxon>
        <taxon>Dikarya</taxon>
        <taxon>Ascomycota</taxon>
        <taxon>Pezizomycotina</taxon>
        <taxon>Sordariomycetes</taxon>
        <taxon>Hypocreomycetidae</taxon>
        <taxon>Glomerellales</taxon>
        <taxon>Glomerellaceae</taxon>
        <taxon>Colletotrichum</taxon>
        <taxon>Colletotrichum destructivum species complex</taxon>
    </lineage>
</organism>
<accession>A0A4U6XRR7</accession>
<evidence type="ECO:0000313" key="3">
    <source>
        <dbReference type="Proteomes" id="UP000310108"/>
    </source>
</evidence>
<feature type="compositionally biased region" description="Gly residues" evidence="1">
    <location>
        <begin position="234"/>
        <end position="246"/>
    </location>
</feature>
<dbReference type="OrthoDB" id="423498at2759"/>
<comment type="caution">
    <text evidence="2">The sequence shown here is derived from an EMBL/GenBank/DDBJ whole genome shotgun (WGS) entry which is preliminary data.</text>
</comment>
<keyword evidence="3" id="KW-1185">Reference proteome</keyword>
<dbReference type="PANTHER" id="PTHR42090">
    <property type="match status" value="1"/>
</dbReference>
<dbReference type="Proteomes" id="UP000310108">
    <property type="component" value="Unassembled WGS sequence"/>
</dbReference>
<feature type="compositionally biased region" description="Polar residues" evidence="1">
    <location>
        <begin position="206"/>
        <end position="218"/>
    </location>
</feature>
<reference evidence="2 3" key="1">
    <citation type="journal article" date="2019" name="PLoS ONE">
        <title>Comparative genome analysis indicates high evolutionary potential of pathogenicity genes in Colletotrichum tanaceti.</title>
        <authorList>
            <person name="Lelwala R.V."/>
            <person name="Korhonen P.K."/>
            <person name="Young N.D."/>
            <person name="Scott J.B."/>
            <person name="Ades P.A."/>
            <person name="Gasser R.B."/>
            <person name="Taylor P.W.J."/>
        </authorList>
    </citation>
    <scope>NUCLEOTIDE SEQUENCE [LARGE SCALE GENOMIC DNA]</scope>
    <source>
        <strain evidence="2">BRIP57314</strain>
    </source>
</reference>
<dbReference type="STRING" id="1306861.A0A4U6XRR7"/>
<feature type="region of interest" description="Disordered" evidence="1">
    <location>
        <begin position="152"/>
        <end position="246"/>
    </location>
</feature>
<proteinExistence type="predicted"/>
<feature type="compositionally biased region" description="Basic and acidic residues" evidence="1">
    <location>
        <begin position="169"/>
        <end position="183"/>
    </location>
</feature>
<evidence type="ECO:0000256" key="1">
    <source>
        <dbReference type="SAM" id="MobiDB-lite"/>
    </source>
</evidence>
<dbReference type="PANTHER" id="PTHR42090:SF1">
    <property type="match status" value="1"/>
</dbReference>
<sequence>MPKSRLGLVLHVLMTSRTRRSEGDRKRPWPELSSSLYLATYSITNSWLFSSYLPTYYINRDQQAKRRRLIPEQDKHGKIRAIGLKFNKTLRQLHNEGTRYTTRARAHTHNMASRALCTLNLGATAVRPSLKIGTPASTRTFANAAARRYAYKDTQDRESLNPSGTEGTKSGRDSEVAHEKEAFDPSTTRPGAEKREADGGALDVSGANQAASKPQGNKSHGDGGGGEEVRKGGRSGGGGGAKDGRN</sequence>
<protein>
    <submittedName>
        <fullName evidence="2">Uncharacterized protein</fullName>
    </submittedName>
</protein>
<name>A0A4U6XRR7_9PEZI</name>
<dbReference type="EMBL" id="PJEX01000023">
    <property type="protein sequence ID" value="TKW58518.1"/>
    <property type="molecule type" value="Genomic_DNA"/>
</dbReference>
<dbReference type="AlphaFoldDB" id="A0A4U6XRR7"/>
<gene>
    <name evidence="2" type="ORF">CTA1_6498</name>
</gene>